<proteinExistence type="predicted"/>
<dbReference type="PANTHER" id="PTHR31672:SF13">
    <property type="entry name" value="F-BOX PROTEIN CPR30-LIKE"/>
    <property type="match status" value="1"/>
</dbReference>
<dbReference type="CDD" id="cd22157">
    <property type="entry name" value="F-box_AtFBW1-like"/>
    <property type="match status" value="1"/>
</dbReference>
<dbReference type="Pfam" id="PF08268">
    <property type="entry name" value="FBA_3"/>
    <property type="match status" value="1"/>
</dbReference>
<dbReference type="InterPro" id="IPR017451">
    <property type="entry name" value="F-box-assoc_interact_dom"/>
</dbReference>
<dbReference type="InterPro" id="IPR050796">
    <property type="entry name" value="SCF_F-box_component"/>
</dbReference>
<dbReference type="InterPro" id="IPR036047">
    <property type="entry name" value="F-box-like_dom_sf"/>
</dbReference>
<dbReference type="InterPro" id="IPR001810">
    <property type="entry name" value="F-box_dom"/>
</dbReference>
<feature type="domain" description="F-box" evidence="1">
    <location>
        <begin position="7"/>
        <end position="52"/>
    </location>
</feature>
<dbReference type="PROSITE" id="PS50181">
    <property type="entry name" value="FBOX"/>
    <property type="match status" value="1"/>
</dbReference>
<evidence type="ECO:0000313" key="2">
    <source>
        <dbReference type="EMBL" id="EYU22872.1"/>
    </source>
</evidence>
<protein>
    <recommendedName>
        <fullName evidence="1">F-box domain-containing protein</fullName>
    </recommendedName>
</protein>
<dbReference type="Gene3D" id="1.20.1280.50">
    <property type="match status" value="1"/>
</dbReference>
<reference evidence="2 3" key="1">
    <citation type="journal article" date="2013" name="Proc. Natl. Acad. Sci. U.S.A.">
        <title>Fine-scale variation in meiotic recombination in Mimulus inferred from population shotgun sequencing.</title>
        <authorList>
            <person name="Hellsten U."/>
            <person name="Wright K.M."/>
            <person name="Jenkins J."/>
            <person name="Shu S."/>
            <person name="Yuan Y."/>
            <person name="Wessler S.R."/>
            <person name="Schmutz J."/>
            <person name="Willis J.H."/>
            <person name="Rokhsar D.S."/>
        </authorList>
    </citation>
    <scope>NUCLEOTIDE SEQUENCE [LARGE SCALE GENOMIC DNA]</scope>
    <source>
        <strain evidence="3">cv. DUN x IM62</strain>
    </source>
</reference>
<dbReference type="Pfam" id="PF00646">
    <property type="entry name" value="F-box"/>
    <property type="match status" value="1"/>
</dbReference>
<dbReference type="InterPro" id="IPR013187">
    <property type="entry name" value="F-box-assoc_dom_typ3"/>
</dbReference>
<dbReference type="SMART" id="SM00256">
    <property type="entry name" value="FBOX"/>
    <property type="match status" value="1"/>
</dbReference>
<gene>
    <name evidence="2" type="ORF">MIMGU_mgv1a026910mg</name>
</gene>
<dbReference type="SUPFAM" id="SSF81383">
    <property type="entry name" value="F-box domain"/>
    <property type="match status" value="1"/>
</dbReference>
<keyword evidence="3" id="KW-1185">Reference proteome</keyword>
<organism evidence="2 3">
    <name type="scientific">Erythranthe guttata</name>
    <name type="common">Yellow monkey flower</name>
    <name type="synonym">Mimulus guttatus</name>
    <dbReference type="NCBI Taxonomy" id="4155"/>
    <lineage>
        <taxon>Eukaryota</taxon>
        <taxon>Viridiplantae</taxon>
        <taxon>Streptophyta</taxon>
        <taxon>Embryophyta</taxon>
        <taxon>Tracheophyta</taxon>
        <taxon>Spermatophyta</taxon>
        <taxon>Magnoliopsida</taxon>
        <taxon>eudicotyledons</taxon>
        <taxon>Gunneridae</taxon>
        <taxon>Pentapetalae</taxon>
        <taxon>asterids</taxon>
        <taxon>lamiids</taxon>
        <taxon>Lamiales</taxon>
        <taxon>Phrymaceae</taxon>
        <taxon>Erythranthe</taxon>
    </lineage>
</organism>
<accession>A0A022Q2J8</accession>
<dbReference type="STRING" id="4155.A0A022Q2J8"/>
<dbReference type="EMBL" id="KI632191">
    <property type="protein sequence ID" value="EYU22872.1"/>
    <property type="molecule type" value="Genomic_DNA"/>
</dbReference>
<evidence type="ECO:0000313" key="3">
    <source>
        <dbReference type="Proteomes" id="UP000030748"/>
    </source>
</evidence>
<dbReference type="PANTHER" id="PTHR31672">
    <property type="entry name" value="BNACNNG10540D PROTEIN"/>
    <property type="match status" value="1"/>
</dbReference>
<dbReference type="Proteomes" id="UP000030748">
    <property type="component" value="Unassembled WGS sequence"/>
</dbReference>
<dbReference type="NCBIfam" id="TIGR01640">
    <property type="entry name" value="F_box_assoc_1"/>
    <property type="match status" value="1"/>
</dbReference>
<name>A0A022Q2J8_ERYGU</name>
<dbReference type="eggNOG" id="ENOG502SNBV">
    <property type="taxonomic scope" value="Eukaryota"/>
</dbReference>
<sequence>MRNKGLFFLIINLPPHIIIEILARLPPKKIIQCKSVCKKWLELINEPYFASFHFTLSIPSLVVHQTETFKNFFKIVHFDDKYDHHSLPRDTMLKFNLKNLSIFSDSNIVVDGSVHGFLLVRDVNYKHETLYVCNPLTREYFQLPSPKGLVRYPSVVTHGFGVSLISQEYKVVRIFHERELHPRNRSCVRVPYSETQVYTLGKTGWRTIGGAPFAYDSRSIGLFFEGRLHWLIQDLEAAHDLISSFDLENEEFRPIPPPFRPRRKLLGSLGVLKGCLCLCDNTSNFEIEIWVMKEYGVEESWGREYSIKKIPELSGPSYQIVHALKVFKDGNILISSPIRVIFVHIFSLVKSSPSDFCTYFIIGRVRSE</sequence>
<evidence type="ECO:0000259" key="1">
    <source>
        <dbReference type="PROSITE" id="PS50181"/>
    </source>
</evidence>
<dbReference type="AlphaFoldDB" id="A0A022Q2J8"/>